<keyword evidence="10" id="KW-1185">Reference proteome</keyword>
<feature type="region of interest" description="Disordered" evidence="7">
    <location>
        <begin position="721"/>
        <end position="751"/>
    </location>
</feature>
<comment type="similarity">
    <text evidence="2 6">Belongs to the anoctamin family.</text>
</comment>
<dbReference type="OMA" id="MLHNIHF"/>
<feature type="region of interest" description="Disordered" evidence="7">
    <location>
        <begin position="777"/>
        <end position="820"/>
    </location>
</feature>
<evidence type="ECO:0000259" key="8">
    <source>
        <dbReference type="Pfam" id="PF04547"/>
    </source>
</evidence>
<proteinExistence type="inferred from homology"/>
<feature type="domain" description="Anoctamin transmembrane" evidence="8">
    <location>
        <begin position="235"/>
        <end position="379"/>
    </location>
</feature>
<reference evidence="10" key="1">
    <citation type="submission" date="2011-05" db="EMBL/GenBank/DDBJ databases">
        <authorList>
            <person name="Richards S.R."/>
            <person name="Qu J."/>
            <person name="Jiang H."/>
            <person name="Jhangiani S.N."/>
            <person name="Agravi P."/>
            <person name="Goodspeed R."/>
            <person name="Gross S."/>
            <person name="Mandapat C."/>
            <person name="Jackson L."/>
            <person name="Mathew T."/>
            <person name="Pu L."/>
            <person name="Thornton R."/>
            <person name="Saada N."/>
            <person name="Wilczek-Boney K.B."/>
            <person name="Lee S."/>
            <person name="Kovar C."/>
            <person name="Wu Y."/>
            <person name="Scherer S.E."/>
            <person name="Worley K.C."/>
            <person name="Muzny D.M."/>
            <person name="Gibbs R."/>
        </authorList>
    </citation>
    <scope>NUCLEOTIDE SEQUENCE</scope>
    <source>
        <strain evidence="10">Brora</strain>
    </source>
</reference>
<dbReference type="GO" id="GO:0005886">
    <property type="term" value="C:plasma membrane"/>
    <property type="evidence" value="ECO:0007669"/>
    <property type="project" value="TreeGrafter"/>
</dbReference>
<evidence type="ECO:0000256" key="7">
    <source>
        <dbReference type="SAM" id="MobiDB-lite"/>
    </source>
</evidence>
<keyword evidence="5 6" id="KW-0472">Membrane</keyword>
<evidence type="ECO:0000256" key="3">
    <source>
        <dbReference type="ARBA" id="ARBA00022692"/>
    </source>
</evidence>
<evidence type="ECO:0000313" key="10">
    <source>
        <dbReference type="Proteomes" id="UP000014500"/>
    </source>
</evidence>
<feature type="transmembrane region" description="Helical" evidence="6">
    <location>
        <begin position="277"/>
        <end position="298"/>
    </location>
</feature>
<comment type="subcellular location">
    <subcellularLocation>
        <location evidence="1 6">Membrane</location>
        <topology evidence="1 6">Multi-pass membrane protein</topology>
    </subcellularLocation>
</comment>
<feature type="domain" description="Anoctamin transmembrane" evidence="8">
    <location>
        <begin position="380"/>
        <end position="636"/>
    </location>
</feature>
<feature type="transmembrane region" description="Helical" evidence="6">
    <location>
        <begin position="247"/>
        <end position="271"/>
    </location>
</feature>
<reference evidence="9" key="2">
    <citation type="submission" date="2015-02" db="UniProtKB">
        <authorList>
            <consortium name="EnsemblMetazoa"/>
        </authorList>
    </citation>
    <scope>IDENTIFICATION</scope>
</reference>
<sequence>MKETDLLTSRRKSYFPGRVSLRRRKIGAKIAFAKEGFGKSFQSSSDLMNLASLWMQTIPTENCDVLLTFPSECENSTIMWVLSCLRTRLPQLDVRVRHHATTKTYGFYMTTNFENLLKGAEEMHLRKHLKEEYGGGLKEFIVDGQKCFEGIENSKEFFSSLERQSIVLHLLHSLRAVVSDSVGNVKFVEGQAIIPKCVSEGIISQVLSLHKGELVEQLRLNWVRAFFKTQPLDAVCEYFGVKIAIYFAWLGHYTSALIIPAAFGFFLWIIFHGRNQVIDDACFVLFAFLNVLWSTLYLKSWKRYCAELTYRWGTYDDGNELLAEPRPLYTGDLEPSKVTGRPEPCYPAWKRNLFRYCISLPVIIFFLSIVLVVMLAMFRFQFQFVNSFLSLFYLAFYLRDMEKLREQLAALLITRQVIGNIRESFVPFMLEQFKLAFMSFEMFGAFSPDNDIKFPNLDDILDLNDGDKAENGKDEASTSSKTQNARNLSQAEVESSLYPYDGTFEDYLEMFIQFGYVILFSSAFPLAALCALLNNVIEIRSDAFKLCCIFQRPFGQHVKGIGTWQEAMEAMCVIAVIVNCALIGMSGQVHRMFPDQSTNGTIILIVVLEHITLTLKMAICRSIPDTPHWVATEMAKVEFNRREAKLVRTEASAVLRSTSTIIPLPLNPVKSTDAHSQTEETDLSQLDVPYRVLPLETSKALSRKLTERIRKTSRKVKSRLNSRRMLRNSFDKSEEGCENGIDENTEVKDEPGKSKKFLLKRIEANFRRLSSGSPSGNAFFNMFSKKSAGQKYTKMKRSSNEDSDEKSQLESSDASSQSEI</sequence>
<dbReference type="EMBL" id="JH431874">
    <property type="status" value="NOT_ANNOTATED_CDS"/>
    <property type="molecule type" value="Genomic_DNA"/>
</dbReference>
<dbReference type="EnsemblMetazoa" id="SMAR009178-RA">
    <property type="protein sequence ID" value="SMAR009178-PA"/>
    <property type="gene ID" value="SMAR009178"/>
</dbReference>
<dbReference type="PhylomeDB" id="T1J6A9"/>
<keyword evidence="3 6" id="KW-0812">Transmembrane</keyword>
<protein>
    <recommendedName>
        <fullName evidence="6">Anoctamin</fullName>
    </recommendedName>
</protein>
<organism evidence="9 10">
    <name type="scientific">Strigamia maritima</name>
    <name type="common">European centipede</name>
    <name type="synonym">Geophilus maritimus</name>
    <dbReference type="NCBI Taxonomy" id="126957"/>
    <lineage>
        <taxon>Eukaryota</taxon>
        <taxon>Metazoa</taxon>
        <taxon>Ecdysozoa</taxon>
        <taxon>Arthropoda</taxon>
        <taxon>Myriapoda</taxon>
        <taxon>Chilopoda</taxon>
        <taxon>Pleurostigmophora</taxon>
        <taxon>Geophilomorpha</taxon>
        <taxon>Linotaeniidae</taxon>
        <taxon>Strigamia</taxon>
    </lineage>
</organism>
<name>T1J6A9_STRMM</name>
<evidence type="ECO:0000256" key="1">
    <source>
        <dbReference type="ARBA" id="ARBA00004141"/>
    </source>
</evidence>
<comment type="caution">
    <text evidence="6">Lacks conserved residue(s) required for the propagation of feature annotation.</text>
</comment>
<feature type="compositionally biased region" description="Low complexity" evidence="7">
    <location>
        <begin position="809"/>
        <end position="820"/>
    </location>
</feature>
<feature type="transmembrane region" description="Helical" evidence="6">
    <location>
        <begin position="353"/>
        <end position="374"/>
    </location>
</feature>
<dbReference type="GO" id="GO:0005254">
    <property type="term" value="F:chloride channel activity"/>
    <property type="evidence" value="ECO:0007669"/>
    <property type="project" value="TreeGrafter"/>
</dbReference>
<evidence type="ECO:0000256" key="6">
    <source>
        <dbReference type="RuleBase" id="RU280814"/>
    </source>
</evidence>
<dbReference type="PANTHER" id="PTHR12308">
    <property type="entry name" value="ANOCTAMIN"/>
    <property type="match status" value="1"/>
</dbReference>
<dbReference type="AlphaFoldDB" id="T1J6A9"/>
<dbReference type="Proteomes" id="UP000014500">
    <property type="component" value="Unassembled WGS sequence"/>
</dbReference>
<evidence type="ECO:0000256" key="4">
    <source>
        <dbReference type="ARBA" id="ARBA00022989"/>
    </source>
</evidence>
<evidence type="ECO:0000256" key="2">
    <source>
        <dbReference type="ARBA" id="ARBA00009671"/>
    </source>
</evidence>
<dbReference type="HOGENOM" id="CLU_006685_2_3_1"/>
<dbReference type="Pfam" id="PF04547">
    <property type="entry name" value="Anoctamin"/>
    <property type="match status" value="2"/>
</dbReference>
<dbReference type="InterPro" id="IPR007632">
    <property type="entry name" value="Anoctamin"/>
</dbReference>
<dbReference type="STRING" id="126957.T1J6A9"/>
<accession>T1J6A9</accession>
<keyword evidence="4 6" id="KW-1133">Transmembrane helix</keyword>
<dbReference type="eggNOG" id="KOG2513">
    <property type="taxonomic scope" value="Eukaryota"/>
</dbReference>
<evidence type="ECO:0000256" key="5">
    <source>
        <dbReference type="ARBA" id="ARBA00023136"/>
    </source>
</evidence>
<dbReference type="InterPro" id="IPR049452">
    <property type="entry name" value="Anoctamin_TM"/>
</dbReference>
<evidence type="ECO:0000313" key="9">
    <source>
        <dbReference type="EnsemblMetazoa" id="SMAR009178-PA"/>
    </source>
</evidence>
<dbReference type="PANTHER" id="PTHR12308:SF51">
    <property type="entry name" value="ANOCTAMIN-8"/>
    <property type="match status" value="1"/>
</dbReference>